<evidence type="ECO:0000313" key="4">
    <source>
        <dbReference type="Proteomes" id="UP000030125"/>
    </source>
</evidence>
<accession>A0A0A2EI32</accession>
<evidence type="ECO:0000256" key="1">
    <source>
        <dbReference type="SAM" id="MobiDB-lite"/>
    </source>
</evidence>
<dbReference type="Proteomes" id="UP000030125">
    <property type="component" value="Unassembled WGS sequence"/>
</dbReference>
<reference evidence="3 5" key="2">
    <citation type="submission" date="2017-02" db="EMBL/GenBank/DDBJ databases">
        <authorList>
            <person name="Peterson S.W."/>
        </authorList>
    </citation>
    <scope>NUCLEOTIDE SEQUENCE [LARGE SCALE GENOMIC DNA]</scope>
    <source>
        <strain evidence="3 5">ATCC 700135</strain>
    </source>
</reference>
<dbReference type="EMBL" id="FUWL01000006">
    <property type="protein sequence ID" value="SJZ47320.1"/>
    <property type="molecule type" value="Genomic_DNA"/>
</dbReference>
<proteinExistence type="predicted"/>
<dbReference type="AlphaFoldDB" id="A0A0A2EI32"/>
<feature type="compositionally biased region" description="Gly residues" evidence="1">
    <location>
        <begin position="33"/>
        <end position="53"/>
    </location>
</feature>
<reference evidence="2 4" key="1">
    <citation type="submission" date="2014-08" db="EMBL/GenBank/DDBJ databases">
        <title>Porphyromonas cangingivalis strain:COT-109_OH1386 Genome sequencing.</title>
        <authorList>
            <person name="Wallis C."/>
            <person name="Deusch O."/>
            <person name="O'Flynn C."/>
            <person name="Davis I."/>
            <person name="Jospin G."/>
            <person name="Darling A.E."/>
            <person name="Coil D.A."/>
            <person name="Alexiev A."/>
            <person name="Horsfall A."/>
            <person name="Kirkwood N."/>
            <person name="Harris S."/>
            <person name="Eisen J.A."/>
        </authorList>
    </citation>
    <scope>NUCLEOTIDE SEQUENCE [LARGE SCALE GENOMIC DNA]</scope>
    <source>
        <strain evidence="4">COT-109 OH1386</strain>
        <strain evidence="2">COT-109_OH1386</strain>
    </source>
</reference>
<protein>
    <submittedName>
        <fullName evidence="2">Uncharacterized protein</fullName>
    </submittedName>
</protein>
<evidence type="ECO:0000313" key="5">
    <source>
        <dbReference type="Proteomes" id="UP000189956"/>
    </source>
</evidence>
<feature type="region of interest" description="Disordered" evidence="1">
    <location>
        <begin position="22"/>
        <end position="81"/>
    </location>
</feature>
<dbReference type="RefSeq" id="WP_025837280.1">
    <property type="nucleotide sequence ID" value="NZ_LR134506.1"/>
</dbReference>
<dbReference type="EMBL" id="JQJD01000060">
    <property type="protein sequence ID" value="KGN78496.1"/>
    <property type="molecule type" value="Genomic_DNA"/>
</dbReference>
<evidence type="ECO:0000313" key="2">
    <source>
        <dbReference type="EMBL" id="KGN78496.1"/>
    </source>
</evidence>
<dbReference type="Proteomes" id="UP000189956">
    <property type="component" value="Unassembled WGS sequence"/>
</dbReference>
<sequence>MSKTDFERIKFEELEDRFEMEAAGGSCERKCSGGDGGDGGDGGGNGGNGGNGGTIEVKPDIKVKPEINSGGGTGSNPSLAL</sequence>
<gene>
    <name evidence="2" type="ORF">HQ35_09765</name>
    <name evidence="3" type="ORF">SAMN02745205_00913</name>
</gene>
<evidence type="ECO:0000313" key="3">
    <source>
        <dbReference type="EMBL" id="SJZ47320.1"/>
    </source>
</evidence>
<keyword evidence="4" id="KW-1185">Reference proteome</keyword>
<name>A0A0A2EI32_PORCN</name>
<organism evidence="2 4">
    <name type="scientific">Porphyromonas cangingivalis</name>
    <dbReference type="NCBI Taxonomy" id="36874"/>
    <lineage>
        <taxon>Bacteria</taxon>
        <taxon>Pseudomonadati</taxon>
        <taxon>Bacteroidota</taxon>
        <taxon>Bacteroidia</taxon>
        <taxon>Bacteroidales</taxon>
        <taxon>Porphyromonadaceae</taxon>
        <taxon>Porphyromonas</taxon>
    </lineage>
</organism>